<keyword evidence="4 7" id="KW-0677">Repeat</keyword>
<sequence>MTFTLAELASRVGGEVHGDGGLRIEGVAPLEDATGAQLSFFSNRKYRRAFEATRAGAVVVGTAEAVPPGKTVLRSANPYLAFAKISTLFHPPIEPVPEVAPEAVVHPGAKIHPSAQVMPLATVAAGAEIGARTILFPGVHVGEHARIGEDCLVYPNVVIRERCVVGNRVILQPGCVIGSDGFGFALDMEGEGQGPRHYKFPQVGIVVVEDDVELGANTCVDRATLGVTRIGRGAKIDNLVQIAHNVQIGPLSILASQVGISGSTKLGMGVVAWGQVGVVGHLTIGDRAELKAQAGVAQDVEAGARVAGTPAKPDVQWARNAAVYDRLTEMRRELRELKKEVERLRAEKKDGT</sequence>
<comment type="pathway">
    <text evidence="7">Bacterial outer membrane biogenesis; LPS lipid A biosynthesis.</text>
</comment>
<keyword evidence="11" id="KW-1185">Reference proteome</keyword>
<comment type="similarity">
    <text evidence="7">Belongs to the transferase hexapeptide repeat family. LpxD subfamily.</text>
</comment>
<evidence type="ECO:0000256" key="6">
    <source>
        <dbReference type="ARBA" id="ARBA00023315"/>
    </source>
</evidence>
<evidence type="ECO:0000256" key="4">
    <source>
        <dbReference type="ARBA" id="ARBA00022737"/>
    </source>
</evidence>
<keyword evidence="2 7" id="KW-0441">Lipid A biosynthesis</keyword>
<dbReference type="RefSeq" id="WP_248359222.1">
    <property type="nucleotide sequence ID" value="NZ_AP025591.1"/>
</dbReference>
<dbReference type="InterPro" id="IPR018357">
    <property type="entry name" value="Hexapep_transf_CS"/>
</dbReference>
<dbReference type="CDD" id="cd03352">
    <property type="entry name" value="LbH_LpxD"/>
    <property type="match status" value="1"/>
</dbReference>
<dbReference type="PANTHER" id="PTHR43378">
    <property type="entry name" value="UDP-3-O-ACYLGLUCOSAMINE N-ACYLTRANSFERASE"/>
    <property type="match status" value="1"/>
</dbReference>
<proteinExistence type="inferred from homology"/>
<dbReference type="SUPFAM" id="SSF51161">
    <property type="entry name" value="Trimeric LpxA-like enzymes"/>
    <property type="match status" value="1"/>
</dbReference>
<evidence type="ECO:0000256" key="8">
    <source>
        <dbReference type="SAM" id="Coils"/>
    </source>
</evidence>
<dbReference type="InterPro" id="IPR020573">
    <property type="entry name" value="UDP_GlcNAc_AcTrfase_non-rep"/>
</dbReference>
<comment type="function">
    <text evidence="7">Catalyzes the N-acylation of UDP-3-O-acylglucosamine using 3-hydroxyacyl-ACP as the acyl donor. Is involved in the biosynthesis of lipid A, a phosphorylated glycolipid that anchors the lipopolysaccharide to the outer membrane of the cell.</text>
</comment>
<feature type="domain" description="UDP-3-O-[3-hydroxymyristoyl] glucosamine N-acyltransferase non-repeat region" evidence="9">
    <location>
        <begin position="23"/>
        <end position="88"/>
    </location>
</feature>
<dbReference type="InterPro" id="IPR007691">
    <property type="entry name" value="LpxD"/>
</dbReference>
<dbReference type="PROSITE" id="PS00101">
    <property type="entry name" value="HEXAPEP_TRANSFERASES"/>
    <property type="match status" value="1"/>
</dbReference>
<keyword evidence="3 7" id="KW-0808">Transferase</keyword>
<evidence type="ECO:0000256" key="5">
    <source>
        <dbReference type="ARBA" id="ARBA00023098"/>
    </source>
</evidence>
<reference evidence="11" key="1">
    <citation type="journal article" date="2022" name="Int. J. Syst. Evol. Microbiol.">
        <title>Anaeromyxobacter oryzae sp. nov., Anaeromyxobacter diazotrophicus sp. nov. and Anaeromyxobacter paludicola sp. nov., isolated from paddy soils.</title>
        <authorList>
            <person name="Itoh H."/>
            <person name="Xu Z."/>
            <person name="Mise K."/>
            <person name="Masuda Y."/>
            <person name="Ushijima N."/>
            <person name="Hayakawa C."/>
            <person name="Shiratori Y."/>
            <person name="Senoo K."/>
        </authorList>
    </citation>
    <scope>NUCLEOTIDE SEQUENCE [LARGE SCALE GENOMIC DNA]</scope>
    <source>
        <strain evidence="11">Red232</strain>
    </source>
</reference>
<organism evidence="10 11">
    <name type="scientific">Anaeromyxobacter oryzae</name>
    <dbReference type="NCBI Taxonomy" id="2918170"/>
    <lineage>
        <taxon>Bacteria</taxon>
        <taxon>Pseudomonadati</taxon>
        <taxon>Myxococcota</taxon>
        <taxon>Myxococcia</taxon>
        <taxon>Myxococcales</taxon>
        <taxon>Cystobacterineae</taxon>
        <taxon>Anaeromyxobacteraceae</taxon>
        <taxon>Anaeromyxobacter</taxon>
    </lineage>
</organism>
<comment type="catalytic activity">
    <reaction evidence="7">
        <text>a UDP-3-O-[(3R)-3-hydroxyacyl]-alpha-D-glucosamine + a (3R)-hydroxyacyl-[ACP] = a UDP-2-N,3-O-bis[(3R)-3-hydroxyacyl]-alpha-D-glucosamine + holo-[ACP] + H(+)</text>
        <dbReference type="Rhea" id="RHEA:53836"/>
        <dbReference type="Rhea" id="RHEA-COMP:9685"/>
        <dbReference type="Rhea" id="RHEA-COMP:9945"/>
        <dbReference type="ChEBI" id="CHEBI:15378"/>
        <dbReference type="ChEBI" id="CHEBI:64479"/>
        <dbReference type="ChEBI" id="CHEBI:78827"/>
        <dbReference type="ChEBI" id="CHEBI:137740"/>
        <dbReference type="ChEBI" id="CHEBI:137748"/>
        <dbReference type="EC" id="2.3.1.191"/>
    </reaction>
</comment>
<keyword evidence="5 7" id="KW-0443">Lipid metabolism</keyword>
<dbReference type="InterPro" id="IPR001451">
    <property type="entry name" value="Hexapep"/>
</dbReference>
<evidence type="ECO:0000256" key="1">
    <source>
        <dbReference type="ARBA" id="ARBA00022516"/>
    </source>
</evidence>
<dbReference type="Pfam" id="PF04613">
    <property type="entry name" value="LpxD"/>
    <property type="match status" value="1"/>
</dbReference>
<keyword evidence="6 7" id="KW-0012">Acyltransferase</keyword>
<dbReference type="EMBL" id="AP025591">
    <property type="protein sequence ID" value="BDG02050.1"/>
    <property type="molecule type" value="Genomic_DNA"/>
</dbReference>
<comment type="subunit">
    <text evidence="7">Homotrimer.</text>
</comment>
<dbReference type="Pfam" id="PF00132">
    <property type="entry name" value="Hexapep"/>
    <property type="match status" value="2"/>
</dbReference>
<evidence type="ECO:0000256" key="2">
    <source>
        <dbReference type="ARBA" id="ARBA00022556"/>
    </source>
</evidence>
<feature type="active site" description="Proton acceptor" evidence="7">
    <location>
        <position position="244"/>
    </location>
</feature>
<dbReference type="InterPro" id="IPR011004">
    <property type="entry name" value="Trimer_LpxA-like_sf"/>
</dbReference>
<accession>A0ABM7WRG4</accession>
<dbReference type="Gene3D" id="3.40.1390.10">
    <property type="entry name" value="MurE/MurF, N-terminal domain"/>
    <property type="match status" value="1"/>
</dbReference>
<name>A0ABM7WRG4_9BACT</name>
<dbReference type="Gene3D" id="2.160.10.10">
    <property type="entry name" value="Hexapeptide repeat proteins"/>
    <property type="match status" value="1"/>
</dbReference>
<feature type="coiled-coil region" evidence="8">
    <location>
        <begin position="320"/>
        <end position="350"/>
    </location>
</feature>
<gene>
    <name evidence="7 10" type="primary">lpxD</name>
    <name evidence="10" type="ORF">AMOR_10460</name>
</gene>
<keyword evidence="1 7" id="KW-0444">Lipid biosynthesis</keyword>
<evidence type="ECO:0000313" key="10">
    <source>
        <dbReference type="EMBL" id="BDG02050.1"/>
    </source>
</evidence>
<dbReference type="HAMAP" id="MF_00523">
    <property type="entry name" value="LpxD"/>
    <property type="match status" value="1"/>
</dbReference>
<evidence type="ECO:0000313" key="11">
    <source>
        <dbReference type="Proteomes" id="UP001162891"/>
    </source>
</evidence>
<evidence type="ECO:0000256" key="3">
    <source>
        <dbReference type="ARBA" id="ARBA00022679"/>
    </source>
</evidence>
<evidence type="ECO:0000259" key="9">
    <source>
        <dbReference type="Pfam" id="PF04613"/>
    </source>
</evidence>
<dbReference type="NCBIfam" id="TIGR01853">
    <property type="entry name" value="lipid_A_lpxD"/>
    <property type="match status" value="1"/>
</dbReference>
<dbReference type="EC" id="2.3.1.191" evidence="7"/>
<evidence type="ECO:0000256" key="7">
    <source>
        <dbReference type="HAMAP-Rule" id="MF_00523"/>
    </source>
</evidence>
<dbReference type="NCBIfam" id="NF002060">
    <property type="entry name" value="PRK00892.1"/>
    <property type="match status" value="1"/>
</dbReference>
<dbReference type="Proteomes" id="UP001162891">
    <property type="component" value="Chromosome"/>
</dbReference>
<dbReference type="PANTHER" id="PTHR43378:SF2">
    <property type="entry name" value="UDP-3-O-ACYLGLUCOSAMINE N-ACYLTRANSFERASE 1, MITOCHONDRIAL-RELATED"/>
    <property type="match status" value="1"/>
</dbReference>
<protein>
    <recommendedName>
        <fullName evidence="7">UDP-3-O-acylglucosamine N-acyltransferase</fullName>
        <ecNumber evidence="7">2.3.1.191</ecNumber>
    </recommendedName>
</protein>
<keyword evidence="8" id="KW-0175">Coiled coil</keyword>